<evidence type="ECO:0000256" key="3">
    <source>
        <dbReference type="ARBA" id="ARBA00022741"/>
    </source>
</evidence>
<dbReference type="GeneTree" id="ENSGT00940000155159"/>
<protein>
    <submittedName>
        <fullName evidence="14">Myosin heavy chain 10</fullName>
    </submittedName>
</protein>
<evidence type="ECO:0000256" key="8">
    <source>
        <dbReference type="ARBA" id="ARBA00023175"/>
    </source>
</evidence>
<dbReference type="FunFam" id="4.10.270.10:FF:000001">
    <property type="entry name" value="Myosin heavy chain, non-muscle"/>
    <property type="match status" value="1"/>
</dbReference>
<feature type="region of interest" description="Actin-binding" evidence="10">
    <location>
        <begin position="661"/>
        <end position="683"/>
    </location>
</feature>
<dbReference type="PRINTS" id="PR00193">
    <property type="entry name" value="MYOSINHEAVY"/>
</dbReference>
<evidence type="ECO:0000256" key="10">
    <source>
        <dbReference type="PROSITE-ProRule" id="PRU00782"/>
    </source>
</evidence>
<dbReference type="FunFam" id="1.20.5.340:FF:000017">
    <property type="entry name" value="myosin-10 isoform X2"/>
    <property type="match status" value="1"/>
</dbReference>
<keyword evidence="6" id="KW-0175">Coiled coil</keyword>
<evidence type="ECO:0000256" key="5">
    <source>
        <dbReference type="ARBA" id="ARBA00022860"/>
    </source>
</evidence>
<dbReference type="Gene3D" id="1.10.10.820">
    <property type="match status" value="1"/>
</dbReference>
<dbReference type="PROSITE" id="PS51844">
    <property type="entry name" value="SH3_LIKE"/>
    <property type="match status" value="1"/>
</dbReference>
<dbReference type="GO" id="GO:0005737">
    <property type="term" value="C:cytoplasm"/>
    <property type="evidence" value="ECO:0007669"/>
    <property type="project" value="UniProtKB-ARBA"/>
</dbReference>
<sequence length="1918" mass="222327">MAQRTLQEDPERYLFVDRAVIYNPATQADWTAKKLVWIPSERHGFEAASIKEERGDEVLVELAENGKKAVVNKDDIQKMNPPKFSKVEDMAELTCLNEASVLHNLKDRYYSGLIYTYSGLFCVVINPYKNLPIYSENIIEMYRGKKRHEMPPHIYAISESAYRCMLQDQTDISLFCCGESGAGKTENTKKVIQYLAHVASSHKGRKDHNIPGELERQLLQANPILESFGNAKTVKNDNSSRFGKFIRINFDVTGYIVGANIETYLLEKSRAVRQAKDERTFHIFYQLLAGAGEHLKADLLLEGFKNYRFLSNGYIPIPGQQDKDNFQETMEAMHIMGFSHDEILAMLKVVSSVLQFGNISFKKERNTDQASMPENTVAQKLCHLLGMNVMEFTRAILTPRIKVGRDYVQKAQTKEQADFAVEALAKATYERLFRWLVHRINKALDRTKRQGASFIGILDIAGFEIFELNSFEQLCINYTNEKLQQLFNHTMFILEQEEYQREGIEWNFIDFGLDLQPCIDLIERPANPPGVLALLDEECWFPKATDKTFVEKLVQEQGTHSKFQKPRQLKDKADFCIIHYAGRVDYKADEWLMKNMDPLNDNVATLLHQSSDRFVAELWKDVDRIVGLDQVTGITETAFGSAYKTKKGMFRTVGQLYKESLTKLMATLRNTNPNFVRCIIPNHEKRAGKLDPHLVLDQLRCNGVLEGIRICRQGFPNRIVFQEFRQRYEILTPNAIPKGFMDGKQIRALELDPNLYRIGQSKIFFRAGVLAHLEEERDLKITDIIIFFQAVCRGYLARKAFAKKQQQLSALKVLQRNCAAYLKLRHWQWWRVFTKVKPLLQVTRQEEELQAKDEELVKVKEKQSKVEGELEEMERKHQQPLPLTQYNYDNFSVFQDLEEQLDEEEGARQKLQLEKVTAEAKIKKMEEEILLLEDQNSKFLKEKKLMEDRIAECTSQLSEEEEKAKNLAKLRNKQEMVITDLEERLKKEEKTRQELEKAKRKLDGETTDLQDQIAELQAQIEELKIQLAKKEEELQASLARGDEEVMQKNNALKLIRELQAQIAELQEDLESEKASRNKAEKQKRDLSEELEALKTELEDTLDTTAAQQELRTKREQEVAELKKALEEETKNHEAQIQDIRQRHATALEEISEQLEQAKRFKVNLEKNKQCLETDNKELACEVKVLQQVRSEAEHKRKKLDGQVQELQAKVVEGERLRTELAEKANKLQNELDNVSSLLEEAEKKGIKFAKDAANLDSQLQDTQELLQEETRQKLNLSSRIRQLEEEKNNLQDQQEEEEEARKNLEKHVIALQSQLADAKKKVDDDLGTIEGLEESKKKLLKDMEIISQRLEEKAMAFDKLEKTKNRLQQELDDLMVDLDHQRQIVSNLEKKQKKFDQMLAEEKNISARYAEERDRAEAEAREKETKALSLARALEEALEAKEEFERQNKQLRTEMEDLMSSKDDVGKNVHELEKSKRTLEQQVEEMRTQLEELEDELQATEDAKLRLEVNMQAMKAQFERDLQARDEQNEEKKRLLVKQVRELEAELEDERKQRALAVASKKKMEADLKDLEAQIEAANKARDEAIRQLRKLQAQMKDYQRELEEARASRDEIFAQSKENEKKLKGLEAEILQLQEELAASERGRRHAEQERDELADEIANSASGKSALLDEKRRLEARIAQLEEELEEEQSNMELLNDRFRKTTLQIDTLNSELAAERSAAQKSENARQQLERHNKELKAKLQELEGSVKSKFKATISALEAKIGQLEEQLEQEAKERAAANKLVRRTEKKLKEVFMQVEDERRHADQYKEQMEKANARMKQLKRQLEEAEEEATRANASRRKLQRELDDATEASEGLSREVSTLKNRLRRGGPITFSSSRSGRRQLHIEGASLELSDDDAESKGSDINEPQAAQAE</sequence>
<dbReference type="FunFam" id="1.20.5.4820:FF:000002">
    <property type="entry name" value="Myosin heavy chain 10"/>
    <property type="match status" value="1"/>
</dbReference>
<dbReference type="GO" id="GO:0031032">
    <property type="term" value="P:actomyosin structure organization"/>
    <property type="evidence" value="ECO:0007669"/>
    <property type="project" value="TreeGrafter"/>
</dbReference>
<dbReference type="GO" id="GO:0005524">
    <property type="term" value="F:ATP binding"/>
    <property type="evidence" value="ECO:0007669"/>
    <property type="project" value="UniProtKB-UniRule"/>
</dbReference>
<dbReference type="GO" id="GO:0005516">
    <property type="term" value="F:calmodulin binding"/>
    <property type="evidence" value="ECO:0007669"/>
    <property type="project" value="UniProtKB-KW"/>
</dbReference>
<dbReference type="PROSITE" id="PS51456">
    <property type="entry name" value="MYOSIN_MOTOR"/>
    <property type="match status" value="1"/>
</dbReference>
<dbReference type="Gene3D" id="6.10.250.2420">
    <property type="match status" value="1"/>
</dbReference>
<dbReference type="FunFam" id="1.20.120.720:FF:000002">
    <property type="entry name" value="Myosin heavy chain 10"/>
    <property type="match status" value="1"/>
</dbReference>
<reference evidence="14" key="2">
    <citation type="submission" date="2025-09" db="UniProtKB">
        <authorList>
            <consortium name="Ensembl"/>
        </authorList>
    </citation>
    <scope>IDENTIFICATION</scope>
</reference>
<dbReference type="GO" id="GO:0008360">
    <property type="term" value="P:regulation of cell shape"/>
    <property type="evidence" value="ECO:0007669"/>
    <property type="project" value="TreeGrafter"/>
</dbReference>
<organism evidence="14 15">
    <name type="scientific">Naja naja</name>
    <name type="common">Indian cobra</name>
    <dbReference type="NCBI Taxonomy" id="35670"/>
    <lineage>
        <taxon>Eukaryota</taxon>
        <taxon>Metazoa</taxon>
        <taxon>Chordata</taxon>
        <taxon>Craniata</taxon>
        <taxon>Vertebrata</taxon>
        <taxon>Euteleostomi</taxon>
        <taxon>Lepidosauria</taxon>
        <taxon>Squamata</taxon>
        <taxon>Bifurcata</taxon>
        <taxon>Unidentata</taxon>
        <taxon>Episquamata</taxon>
        <taxon>Toxicofera</taxon>
        <taxon>Serpentes</taxon>
        <taxon>Colubroidea</taxon>
        <taxon>Elapidae</taxon>
        <taxon>Elapinae</taxon>
        <taxon>Naja</taxon>
    </lineage>
</organism>
<dbReference type="Pfam" id="PF01576">
    <property type="entry name" value="Myosin_tail_1"/>
    <property type="match status" value="1"/>
</dbReference>
<dbReference type="SUPFAM" id="SSF50084">
    <property type="entry name" value="Myosin S1 fragment, N-terminal domain"/>
    <property type="match status" value="1"/>
</dbReference>
<dbReference type="Gene3D" id="1.20.5.4820">
    <property type="match status" value="1"/>
</dbReference>
<reference evidence="14" key="1">
    <citation type="submission" date="2025-08" db="UniProtKB">
        <authorList>
            <consortium name="Ensembl"/>
        </authorList>
    </citation>
    <scope>IDENTIFICATION</scope>
</reference>
<evidence type="ECO:0000256" key="7">
    <source>
        <dbReference type="ARBA" id="ARBA00023123"/>
    </source>
</evidence>
<dbReference type="FunFam" id="1.20.5.340:FF:000007">
    <property type="entry name" value="Myosin heavy chain, non-muscle"/>
    <property type="match status" value="1"/>
</dbReference>
<dbReference type="SUPFAM" id="SSF90257">
    <property type="entry name" value="Myosin rod fragments"/>
    <property type="match status" value="6"/>
</dbReference>
<dbReference type="SMART" id="SM00242">
    <property type="entry name" value="MYSc"/>
    <property type="match status" value="1"/>
</dbReference>
<feature type="binding site" evidence="10">
    <location>
        <begin position="178"/>
        <end position="185"/>
    </location>
    <ligand>
        <name>ATP</name>
        <dbReference type="ChEBI" id="CHEBI:30616"/>
    </ligand>
</feature>
<dbReference type="FunFam" id="1.20.58.530:FF:000003">
    <property type="entry name" value="Myosin heavy chain 10"/>
    <property type="match status" value="1"/>
</dbReference>
<dbReference type="Pfam" id="PF00612">
    <property type="entry name" value="IQ"/>
    <property type="match status" value="1"/>
</dbReference>
<dbReference type="Ensembl" id="ENSNNAT00000029082.1">
    <property type="protein sequence ID" value="ENSNNAP00000027758.1"/>
    <property type="gene ID" value="ENSNNAG00000012330.1"/>
</dbReference>
<dbReference type="InterPro" id="IPR001609">
    <property type="entry name" value="Myosin_head_motor_dom-like"/>
</dbReference>
<dbReference type="FunFam" id="2.30.30.360:FF:000001">
    <property type="entry name" value="Myosin heavy chain"/>
    <property type="match status" value="1"/>
</dbReference>
<dbReference type="InterPro" id="IPR008989">
    <property type="entry name" value="Myosin_S1_N"/>
</dbReference>
<proteinExistence type="inferred from homology"/>
<evidence type="ECO:0000256" key="9">
    <source>
        <dbReference type="ARBA" id="ARBA00023203"/>
    </source>
</evidence>
<keyword evidence="4 10" id="KW-0067">ATP-binding</keyword>
<dbReference type="SUPFAM" id="SSF52540">
    <property type="entry name" value="P-loop containing nucleoside triphosphate hydrolases"/>
    <property type="match status" value="1"/>
</dbReference>
<evidence type="ECO:0000256" key="4">
    <source>
        <dbReference type="ARBA" id="ARBA00022840"/>
    </source>
</evidence>
<dbReference type="Gene3D" id="1.20.58.530">
    <property type="match status" value="1"/>
</dbReference>
<dbReference type="FunFam" id="1.10.10.820:FF:000002">
    <property type="entry name" value="Myosin heavy chain 10"/>
    <property type="match status" value="1"/>
</dbReference>
<comment type="similarity">
    <text evidence="1 10">Belongs to the TRAFAC class myosin-kinesin ATPase superfamily. Myosin family.</text>
</comment>
<dbReference type="InterPro" id="IPR000048">
    <property type="entry name" value="IQ_motif_EF-hand-BS"/>
</dbReference>
<evidence type="ECO:0000313" key="14">
    <source>
        <dbReference type="Ensembl" id="ENSNNAP00000027758.1"/>
    </source>
</evidence>
<dbReference type="InterPro" id="IPR004009">
    <property type="entry name" value="SH3_Myosin"/>
</dbReference>
<dbReference type="OrthoDB" id="10254995at2759"/>
<dbReference type="SMART" id="SM00015">
    <property type="entry name" value="IQ"/>
    <property type="match status" value="1"/>
</dbReference>
<evidence type="ECO:0000256" key="6">
    <source>
        <dbReference type="ARBA" id="ARBA00023054"/>
    </source>
</evidence>
<evidence type="ECO:0000256" key="11">
    <source>
        <dbReference type="SAM" id="MobiDB-lite"/>
    </source>
</evidence>
<dbReference type="Gene3D" id="1.20.5.340">
    <property type="match status" value="3"/>
</dbReference>
<dbReference type="FunFam" id="3.40.850.10:FF:000101">
    <property type="entry name" value="Slow myosin heavy chain 2"/>
    <property type="match status" value="1"/>
</dbReference>
<dbReference type="GO" id="GO:0016460">
    <property type="term" value="C:myosin II complex"/>
    <property type="evidence" value="ECO:0007669"/>
    <property type="project" value="UniProtKB-ARBA"/>
</dbReference>
<dbReference type="PANTHER" id="PTHR45615:SF24">
    <property type="entry name" value="MYOSIN-10"/>
    <property type="match status" value="1"/>
</dbReference>
<feature type="region of interest" description="Disordered" evidence="11">
    <location>
        <begin position="1816"/>
        <end position="1918"/>
    </location>
</feature>
<evidence type="ECO:0000313" key="15">
    <source>
        <dbReference type="Proteomes" id="UP000694559"/>
    </source>
</evidence>
<dbReference type="FunFam" id="1.20.5.340:FF:000008">
    <property type="entry name" value="Myosin heavy chain 11"/>
    <property type="match status" value="1"/>
</dbReference>
<dbReference type="CDD" id="cd14920">
    <property type="entry name" value="MYSc_Myh10"/>
    <property type="match status" value="1"/>
</dbReference>
<dbReference type="FunFam" id="3.30.70.1590:FF:000001">
    <property type="entry name" value="Myosin heavy chain"/>
    <property type="match status" value="1"/>
</dbReference>
<dbReference type="Gene3D" id="2.30.30.360">
    <property type="entry name" value="Myosin S1 fragment, N-terminal"/>
    <property type="match status" value="1"/>
</dbReference>
<dbReference type="InterPro" id="IPR027417">
    <property type="entry name" value="P-loop_NTPase"/>
</dbReference>
<dbReference type="GO" id="GO:0000146">
    <property type="term" value="F:microfilament motor activity"/>
    <property type="evidence" value="ECO:0007669"/>
    <property type="project" value="TreeGrafter"/>
</dbReference>
<keyword evidence="3 10" id="KW-0547">Nucleotide-binding</keyword>
<dbReference type="Gene3D" id="1.20.120.720">
    <property type="entry name" value="Myosin VI head, motor domain, U50 subdomain"/>
    <property type="match status" value="1"/>
</dbReference>
<name>A0A8C6YC84_NAJNA</name>
<accession>A0A8C6YC84</accession>
<dbReference type="Pfam" id="PF02736">
    <property type="entry name" value="Myosin_N"/>
    <property type="match status" value="1"/>
</dbReference>
<keyword evidence="7 10" id="KW-0518">Myosin</keyword>
<feature type="domain" description="Myosin motor" evidence="12">
    <location>
        <begin position="85"/>
        <end position="778"/>
    </location>
</feature>
<dbReference type="PROSITE" id="PS50096">
    <property type="entry name" value="IQ"/>
    <property type="match status" value="1"/>
</dbReference>
<dbReference type="GO" id="GO:0051015">
    <property type="term" value="F:actin filament binding"/>
    <property type="evidence" value="ECO:0007669"/>
    <property type="project" value="InterPro"/>
</dbReference>
<dbReference type="InterPro" id="IPR036961">
    <property type="entry name" value="Kinesin_motor_dom_sf"/>
</dbReference>
<evidence type="ECO:0000256" key="2">
    <source>
        <dbReference type="ARBA" id="ARBA00022481"/>
    </source>
</evidence>
<gene>
    <name evidence="14" type="primary">MYH10</name>
</gene>
<keyword evidence="5" id="KW-0112">Calmodulin-binding</keyword>
<dbReference type="GO" id="GO:0000281">
    <property type="term" value="P:mitotic cytokinesis"/>
    <property type="evidence" value="ECO:0007669"/>
    <property type="project" value="TreeGrafter"/>
</dbReference>
<dbReference type="Gene3D" id="3.40.850.10">
    <property type="entry name" value="Kinesin motor domain"/>
    <property type="match status" value="1"/>
</dbReference>
<feature type="domain" description="Myosin N-terminal SH3-like" evidence="13">
    <location>
        <begin position="31"/>
        <end position="81"/>
    </location>
</feature>
<keyword evidence="8 10" id="KW-0505">Motor protein</keyword>
<dbReference type="Proteomes" id="UP000694559">
    <property type="component" value="Unplaced"/>
</dbReference>
<dbReference type="PANTHER" id="PTHR45615">
    <property type="entry name" value="MYOSIN HEAVY CHAIN, NON-MUSCLE"/>
    <property type="match status" value="1"/>
</dbReference>
<evidence type="ECO:0000256" key="1">
    <source>
        <dbReference type="ARBA" id="ARBA00008314"/>
    </source>
</evidence>
<keyword evidence="15" id="KW-1185">Reference proteome</keyword>
<keyword evidence="2" id="KW-0488">Methylation</keyword>
<keyword evidence="9 10" id="KW-0009">Actin-binding</keyword>
<dbReference type="GO" id="GO:0043531">
    <property type="term" value="F:ADP binding"/>
    <property type="evidence" value="ECO:0007669"/>
    <property type="project" value="UniProtKB-ARBA"/>
</dbReference>
<dbReference type="InterPro" id="IPR002928">
    <property type="entry name" value="Myosin_tail"/>
</dbReference>
<evidence type="ECO:0000259" key="13">
    <source>
        <dbReference type="PROSITE" id="PS51844"/>
    </source>
</evidence>
<dbReference type="Pfam" id="PF00063">
    <property type="entry name" value="Myosin_head"/>
    <property type="match status" value="1"/>
</dbReference>
<dbReference type="GO" id="GO:0032982">
    <property type="term" value="C:myosin filament"/>
    <property type="evidence" value="ECO:0007669"/>
    <property type="project" value="TreeGrafter"/>
</dbReference>
<evidence type="ECO:0000259" key="12">
    <source>
        <dbReference type="PROSITE" id="PS51456"/>
    </source>
</evidence>